<name>A0ABP3KBB4_9ACTN</name>
<proteinExistence type="predicted"/>
<protein>
    <recommendedName>
        <fullName evidence="3">MarR family transcriptional regulator</fullName>
    </recommendedName>
</protein>
<sequence length="63" mass="6849">MVVDHLQVHPGDAFTATRLSRVIERSSGAIANALVTLLKQGLVEQVSDKPRTYQLVSTEANTD</sequence>
<dbReference type="Gene3D" id="1.10.10.10">
    <property type="entry name" value="Winged helix-like DNA-binding domain superfamily/Winged helix DNA-binding domain"/>
    <property type="match status" value="1"/>
</dbReference>
<accession>A0ABP3KBB4</accession>
<evidence type="ECO:0000313" key="1">
    <source>
        <dbReference type="EMBL" id="GAA0475557.1"/>
    </source>
</evidence>
<dbReference type="Proteomes" id="UP001500909">
    <property type="component" value="Unassembled WGS sequence"/>
</dbReference>
<dbReference type="EMBL" id="BAAABY010000032">
    <property type="protein sequence ID" value="GAA0475557.1"/>
    <property type="molecule type" value="Genomic_DNA"/>
</dbReference>
<evidence type="ECO:0000313" key="2">
    <source>
        <dbReference type="Proteomes" id="UP001500909"/>
    </source>
</evidence>
<organism evidence="1 2">
    <name type="scientific">Streptomyces olivaceiscleroticus</name>
    <dbReference type="NCBI Taxonomy" id="68245"/>
    <lineage>
        <taxon>Bacteria</taxon>
        <taxon>Bacillati</taxon>
        <taxon>Actinomycetota</taxon>
        <taxon>Actinomycetes</taxon>
        <taxon>Kitasatosporales</taxon>
        <taxon>Streptomycetaceae</taxon>
        <taxon>Streptomyces</taxon>
    </lineage>
</organism>
<reference evidence="2" key="1">
    <citation type="journal article" date="2019" name="Int. J. Syst. Evol. Microbiol.">
        <title>The Global Catalogue of Microorganisms (GCM) 10K type strain sequencing project: providing services to taxonomists for standard genome sequencing and annotation.</title>
        <authorList>
            <consortium name="The Broad Institute Genomics Platform"/>
            <consortium name="The Broad Institute Genome Sequencing Center for Infectious Disease"/>
            <person name="Wu L."/>
            <person name="Ma J."/>
        </authorList>
    </citation>
    <scope>NUCLEOTIDE SEQUENCE [LARGE SCALE GENOMIC DNA]</scope>
    <source>
        <strain evidence="2">JCM 4805</strain>
    </source>
</reference>
<dbReference type="InterPro" id="IPR036388">
    <property type="entry name" value="WH-like_DNA-bd_sf"/>
</dbReference>
<evidence type="ECO:0008006" key="3">
    <source>
        <dbReference type="Google" id="ProtNLM"/>
    </source>
</evidence>
<comment type="caution">
    <text evidence="1">The sequence shown here is derived from an EMBL/GenBank/DDBJ whole genome shotgun (WGS) entry which is preliminary data.</text>
</comment>
<gene>
    <name evidence="1" type="ORF">GCM10010361_44980</name>
</gene>
<dbReference type="RefSeq" id="WP_428837704.1">
    <property type="nucleotide sequence ID" value="NZ_BAAABY010000032.1"/>
</dbReference>
<dbReference type="InterPro" id="IPR036390">
    <property type="entry name" value="WH_DNA-bd_sf"/>
</dbReference>
<dbReference type="SUPFAM" id="SSF46785">
    <property type="entry name" value="Winged helix' DNA-binding domain"/>
    <property type="match status" value="1"/>
</dbReference>
<keyword evidence="2" id="KW-1185">Reference proteome</keyword>